<dbReference type="AlphaFoldDB" id="D2QNR4"/>
<feature type="transmembrane region" description="Helical" evidence="6">
    <location>
        <begin position="290"/>
        <end position="312"/>
    </location>
</feature>
<dbReference type="GO" id="GO:0005886">
    <property type="term" value="C:plasma membrane"/>
    <property type="evidence" value="ECO:0007669"/>
    <property type="project" value="UniProtKB-SubCell"/>
</dbReference>
<name>D2QNR4_SPILD</name>
<dbReference type="Pfam" id="PF12704">
    <property type="entry name" value="MacB_PCD"/>
    <property type="match status" value="2"/>
</dbReference>
<keyword evidence="4 6" id="KW-1133">Transmembrane helix</keyword>
<dbReference type="InterPro" id="IPR003838">
    <property type="entry name" value="ABC3_permease_C"/>
</dbReference>
<evidence type="ECO:0000256" key="1">
    <source>
        <dbReference type="ARBA" id="ARBA00004651"/>
    </source>
</evidence>
<evidence type="ECO:0008006" key="11">
    <source>
        <dbReference type="Google" id="ProtNLM"/>
    </source>
</evidence>
<dbReference type="PANTHER" id="PTHR30572:SF18">
    <property type="entry name" value="ABC-TYPE MACROLIDE FAMILY EXPORT SYSTEM PERMEASE COMPONENT 2"/>
    <property type="match status" value="1"/>
</dbReference>
<evidence type="ECO:0000256" key="6">
    <source>
        <dbReference type="SAM" id="Phobius"/>
    </source>
</evidence>
<evidence type="ECO:0000313" key="10">
    <source>
        <dbReference type="Proteomes" id="UP000002028"/>
    </source>
</evidence>
<evidence type="ECO:0000256" key="4">
    <source>
        <dbReference type="ARBA" id="ARBA00022989"/>
    </source>
</evidence>
<dbReference type="EMBL" id="CP001769">
    <property type="protein sequence ID" value="ADB40600.1"/>
    <property type="molecule type" value="Genomic_DNA"/>
</dbReference>
<dbReference type="GO" id="GO:0022857">
    <property type="term" value="F:transmembrane transporter activity"/>
    <property type="evidence" value="ECO:0007669"/>
    <property type="project" value="TreeGrafter"/>
</dbReference>
<dbReference type="PROSITE" id="PS51257">
    <property type="entry name" value="PROKAR_LIPOPROTEIN"/>
    <property type="match status" value="1"/>
</dbReference>
<evidence type="ECO:0000256" key="3">
    <source>
        <dbReference type="ARBA" id="ARBA00022692"/>
    </source>
</evidence>
<dbReference type="Proteomes" id="UP000002028">
    <property type="component" value="Chromosome"/>
</dbReference>
<feature type="transmembrane region" description="Helical" evidence="6">
    <location>
        <begin position="763"/>
        <end position="783"/>
    </location>
</feature>
<dbReference type="InterPro" id="IPR050250">
    <property type="entry name" value="Macrolide_Exporter_MacB"/>
</dbReference>
<feature type="domain" description="MacB-like periplasmic core" evidence="8">
    <location>
        <begin position="20"/>
        <end position="207"/>
    </location>
</feature>
<feature type="domain" description="ABC3 transporter permease C-terminal" evidence="7">
    <location>
        <begin position="683"/>
        <end position="795"/>
    </location>
</feature>
<sequence>MLTSYIKIAWRNIIRNKAFSAINILGLALGMGCSLLIFLWIQDELQVDNYHANGPQLYNVMQRQIYDGKVQAGRFTPGILADELKKQFPEVVYAAGYTGWDATLTFAAGDKINKETGHWAGADWFKMFSIPLLAGTPATALNSPIGMAISRKVADFYFGSPAAALGKSIRVDNKQDYQITAVFENLPTMSSDKYDFLINWQDCLNRNPWMKDWGNNGPHTRIMLRPDRNGGPATVATLDAKLKPFLRKYDKNVGTNFDAQLFLQAYPDGYLYSNFKNGQQDGGRIEYVRLFGIVAVFLLLIACINFMNLATARSVKRAREVGVRKVIGAVRSLLAGQFIGEALLFTLLALTLALFLVFLLLPSFNSLTGKHIHLQTTQSSFWLVLVGMALFTGLVAGSYPALFLSSLEPVRVLKGTLKFGAGARLFRQGLVVFQFVLSMLLIVGTIIVYRQVNYVQTTNLGYERENLIYVPVEGELTAQSAYKTFKDELLRQPGIMAVSSMQEAPTNIGSSTGGVSWPGKDPNINIEITHTAVGYDLMKTLKIKLAGRDFSPEFSTDTTNYLINEATARRIGYKAGGSASSLVGQPITMWGKPGKIIGVMEDFHFQSLHIPISPLIMRLSQEPGSQNFLIRTQPGQTKQALASIESLWKQMNPKFPFDYRFADDEYQKLYKSETVVGSLANYFAFLAIFISCLGLLGLSAFTAEQRTKEIGVRKVLGASVSSIFGLLSKDFLKLVLLAIVIATPLAWWAMSQWLQGFAYQVDLSWWIFALAGLLAIGIALLTISFQSVKAALMNPVKSLRSE</sequence>
<dbReference type="HOGENOM" id="CLU_008713_1_0_10"/>
<dbReference type="RefSeq" id="WP_012929104.1">
    <property type="nucleotide sequence ID" value="NC_013730.1"/>
</dbReference>
<keyword evidence="10" id="KW-1185">Reference proteome</keyword>
<feature type="transmembrane region" description="Helical" evidence="6">
    <location>
        <begin position="682"/>
        <end position="703"/>
    </location>
</feature>
<accession>D2QNR4</accession>
<keyword evidence="2" id="KW-1003">Cell membrane</keyword>
<comment type="subcellular location">
    <subcellularLocation>
        <location evidence="1">Cell membrane</location>
        <topology evidence="1">Multi-pass membrane protein</topology>
    </subcellularLocation>
</comment>
<protein>
    <recommendedName>
        <fullName evidence="11">Permease</fullName>
    </recommendedName>
</protein>
<evidence type="ECO:0000259" key="7">
    <source>
        <dbReference type="Pfam" id="PF02687"/>
    </source>
</evidence>
<evidence type="ECO:0000256" key="2">
    <source>
        <dbReference type="ARBA" id="ARBA00022475"/>
    </source>
</evidence>
<dbReference type="KEGG" id="sli:Slin_4622"/>
<proteinExistence type="predicted"/>
<keyword evidence="5 6" id="KW-0472">Membrane</keyword>
<gene>
    <name evidence="9" type="ordered locus">Slin_4622</name>
</gene>
<dbReference type="eggNOG" id="COG0577">
    <property type="taxonomic scope" value="Bacteria"/>
</dbReference>
<organism evidence="9 10">
    <name type="scientific">Spirosoma linguale (strain ATCC 33905 / DSM 74 / LMG 10896 / Claus 1)</name>
    <dbReference type="NCBI Taxonomy" id="504472"/>
    <lineage>
        <taxon>Bacteria</taxon>
        <taxon>Pseudomonadati</taxon>
        <taxon>Bacteroidota</taxon>
        <taxon>Cytophagia</taxon>
        <taxon>Cytophagales</taxon>
        <taxon>Cytophagaceae</taxon>
        <taxon>Spirosoma</taxon>
    </lineage>
</organism>
<keyword evidence="3 6" id="KW-0812">Transmembrane</keyword>
<feature type="transmembrane region" description="Helical" evidence="6">
    <location>
        <begin position="333"/>
        <end position="361"/>
    </location>
</feature>
<feature type="transmembrane region" description="Helical" evidence="6">
    <location>
        <begin position="425"/>
        <end position="449"/>
    </location>
</feature>
<evidence type="ECO:0000256" key="5">
    <source>
        <dbReference type="ARBA" id="ARBA00023136"/>
    </source>
</evidence>
<dbReference type="PANTHER" id="PTHR30572">
    <property type="entry name" value="MEMBRANE COMPONENT OF TRANSPORTER-RELATED"/>
    <property type="match status" value="1"/>
</dbReference>
<feature type="transmembrane region" description="Helical" evidence="6">
    <location>
        <begin position="21"/>
        <end position="41"/>
    </location>
</feature>
<evidence type="ECO:0000259" key="8">
    <source>
        <dbReference type="Pfam" id="PF12704"/>
    </source>
</evidence>
<dbReference type="STRING" id="504472.Slin_4622"/>
<feature type="domain" description="ABC3 transporter permease C-terminal" evidence="7">
    <location>
        <begin position="293"/>
        <end position="409"/>
    </location>
</feature>
<reference evidence="9 10" key="1">
    <citation type="journal article" date="2010" name="Stand. Genomic Sci.">
        <title>Complete genome sequence of Spirosoma linguale type strain (1).</title>
        <authorList>
            <person name="Lail K."/>
            <person name="Sikorski J."/>
            <person name="Saunders E."/>
            <person name="Lapidus A."/>
            <person name="Glavina Del Rio T."/>
            <person name="Copeland A."/>
            <person name="Tice H."/>
            <person name="Cheng J.-F."/>
            <person name="Lucas S."/>
            <person name="Nolan M."/>
            <person name="Bruce D."/>
            <person name="Goodwin L."/>
            <person name="Pitluck S."/>
            <person name="Ivanova N."/>
            <person name="Mavromatis K."/>
            <person name="Ovchinnikova G."/>
            <person name="Pati A."/>
            <person name="Chen A."/>
            <person name="Palaniappan K."/>
            <person name="Land M."/>
            <person name="Hauser L."/>
            <person name="Chang Y.-J."/>
            <person name="Jeffries C.D."/>
            <person name="Chain P."/>
            <person name="Brettin T."/>
            <person name="Detter J.C."/>
            <person name="Schuetze A."/>
            <person name="Rohde M."/>
            <person name="Tindall B.J."/>
            <person name="Goeker M."/>
            <person name="Bristow J."/>
            <person name="Eisen J.A."/>
            <person name="Markowitz V."/>
            <person name="Hugenholtz P."/>
            <person name="Kyrpides N.C."/>
            <person name="Klenk H.-P."/>
            <person name="Chen F."/>
        </authorList>
    </citation>
    <scope>NUCLEOTIDE SEQUENCE [LARGE SCALE GENOMIC DNA]</scope>
    <source>
        <strain evidence="10">ATCC 33905 / DSM 74 / LMG 10896 / Claus 1</strain>
    </source>
</reference>
<feature type="transmembrane region" description="Helical" evidence="6">
    <location>
        <begin position="381"/>
        <end position="404"/>
    </location>
</feature>
<dbReference type="InterPro" id="IPR025857">
    <property type="entry name" value="MacB_PCD"/>
</dbReference>
<feature type="domain" description="MacB-like periplasmic core" evidence="8">
    <location>
        <begin position="460"/>
        <end position="643"/>
    </location>
</feature>
<dbReference type="Pfam" id="PF02687">
    <property type="entry name" value="FtsX"/>
    <property type="match status" value="2"/>
</dbReference>
<feature type="transmembrane region" description="Helical" evidence="6">
    <location>
        <begin position="731"/>
        <end position="751"/>
    </location>
</feature>
<evidence type="ECO:0000313" key="9">
    <source>
        <dbReference type="EMBL" id="ADB40600.1"/>
    </source>
</evidence>